<dbReference type="InterPro" id="IPR057666">
    <property type="entry name" value="DrpA_SLOG"/>
</dbReference>
<proteinExistence type="inferred from homology"/>
<reference evidence="4" key="1">
    <citation type="submission" date="2023-07" db="EMBL/GenBank/DDBJ databases">
        <title>Christiangramia sp. SM2212., a novel bacterium of the family Flavobacteriaceae isolated from the sea sediment.</title>
        <authorList>
            <person name="Wang J."/>
            <person name="Zhang X."/>
        </authorList>
    </citation>
    <scope>NUCLEOTIDE SEQUENCE [LARGE SCALE GENOMIC DNA]</scope>
    <source>
        <strain evidence="4">SM2212</strain>
    </source>
</reference>
<organism evidence="3 4">
    <name type="scientific">Christiangramia sediminicola</name>
    <dbReference type="NCBI Taxonomy" id="3073267"/>
    <lineage>
        <taxon>Bacteria</taxon>
        <taxon>Pseudomonadati</taxon>
        <taxon>Bacteroidota</taxon>
        <taxon>Flavobacteriia</taxon>
        <taxon>Flavobacteriales</taxon>
        <taxon>Flavobacteriaceae</taxon>
        <taxon>Christiangramia</taxon>
    </lineage>
</organism>
<dbReference type="Proteomes" id="UP001257234">
    <property type="component" value="Unassembled WGS sequence"/>
</dbReference>
<dbReference type="Pfam" id="PF02481">
    <property type="entry name" value="DNA_processg_A"/>
    <property type="match status" value="1"/>
</dbReference>
<dbReference type="RefSeq" id="WP_309562547.1">
    <property type="nucleotide sequence ID" value="NZ_JAVJIU010000004.1"/>
</dbReference>
<accession>A0ABU1ES45</accession>
<keyword evidence="4" id="KW-1185">Reference proteome</keyword>
<dbReference type="PANTHER" id="PTHR43022:SF1">
    <property type="entry name" value="PROTEIN SMF"/>
    <property type="match status" value="1"/>
</dbReference>
<feature type="domain" description="Smf/DprA SLOG" evidence="2">
    <location>
        <begin position="12"/>
        <end position="212"/>
    </location>
</feature>
<evidence type="ECO:0000313" key="4">
    <source>
        <dbReference type="Proteomes" id="UP001257234"/>
    </source>
</evidence>
<gene>
    <name evidence="3" type="ORF">RE431_11245</name>
</gene>
<dbReference type="PANTHER" id="PTHR43022">
    <property type="entry name" value="PROTEIN SMF"/>
    <property type="match status" value="1"/>
</dbReference>
<name>A0ABU1ES45_9FLAO</name>
<evidence type="ECO:0000256" key="1">
    <source>
        <dbReference type="ARBA" id="ARBA00006525"/>
    </source>
</evidence>
<comment type="similarity">
    <text evidence="1">Belongs to the DprA/Smf family.</text>
</comment>
<evidence type="ECO:0000313" key="3">
    <source>
        <dbReference type="EMBL" id="MDR5591214.1"/>
    </source>
</evidence>
<dbReference type="EMBL" id="JAVJIU010000004">
    <property type="protein sequence ID" value="MDR5591214.1"/>
    <property type="molecule type" value="Genomic_DNA"/>
</dbReference>
<dbReference type="SUPFAM" id="SSF102405">
    <property type="entry name" value="MCP/YpsA-like"/>
    <property type="match status" value="1"/>
</dbReference>
<dbReference type="Gene3D" id="3.40.50.450">
    <property type="match status" value="1"/>
</dbReference>
<protein>
    <submittedName>
        <fullName evidence="3">DNA-processing protein DprA</fullName>
    </submittedName>
</protein>
<evidence type="ECO:0000259" key="2">
    <source>
        <dbReference type="Pfam" id="PF02481"/>
    </source>
</evidence>
<dbReference type="InterPro" id="IPR003488">
    <property type="entry name" value="DprA"/>
</dbReference>
<comment type="caution">
    <text evidence="3">The sequence shown here is derived from an EMBL/GenBank/DDBJ whole genome shotgun (WGS) entry which is preliminary data.</text>
</comment>
<sequence>MILEMSNLYLKYSNHYTETERKYAPDKIFWEGDFNLLTSGTRVSVVGSRKVSDKGKIRTQIITETLVSEGYIVVSGLAHGVDTIAHQTAIANQGKTIAVLGTPLDKVYPKENDQLLENIKKNHLAVSQFPINYPVTPKNFPIRNRTMALISDATIIIEATDKSGTRHQAWEALRLGRQVFLMENIVKNSEISWVSKMIHYGAQVLTRDNVIESLNEIPQVTQRSEYAF</sequence>